<feature type="binding site" evidence="15">
    <location>
        <position position="418"/>
    </location>
    <ligand>
        <name>Na(+)</name>
        <dbReference type="ChEBI" id="CHEBI:29101"/>
        <label>1</label>
    </ligand>
</feature>
<keyword evidence="15" id="KW-0479">Metal-binding</keyword>
<evidence type="ECO:0000256" key="9">
    <source>
        <dbReference type="ARBA" id="ARBA00023065"/>
    </source>
</evidence>
<feature type="binding site" evidence="15">
    <location>
        <position position="317"/>
    </location>
    <ligand>
        <name>Na(+)</name>
        <dbReference type="ChEBI" id="CHEBI:29101"/>
        <label>1</label>
    </ligand>
</feature>
<evidence type="ECO:0000256" key="7">
    <source>
        <dbReference type="ARBA" id="ARBA00022989"/>
    </source>
</evidence>
<evidence type="ECO:0000256" key="3">
    <source>
        <dbReference type="ARBA" id="ARBA00022448"/>
    </source>
</evidence>
<feature type="transmembrane region" description="Helical" evidence="17">
    <location>
        <begin position="261"/>
        <end position="294"/>
    </location>
</feature>
<feature type="transmembrane region" description="Helical" evidence="17">
    <location>
        <begin position="442"/>
        <end position="461"/>
    </location>
</feature>
<dbReference type="PANTHER" id="PTHR11616">
    <property type="entry name" value="SODIUM/CHLORIDE DEPENDENT TRANSPORTER"/>
    <property type="match status" value="1"/>
</dbReference>
<feature type="disulfide bond" evidence="16">
    <location>
        <begin position="190"/>
        <end position="195"/>
    </location>
</feature>
<keyword evidence="11" id="KW-0325">Glycoprotein</keyword>
<evidence type="ECO:0000256" key="2">
    <source>
        <dbReference type="ARBA" id="ARBA00006459"/>
    </source>
</evidence>
<evidence type="ECO:0000256" key="11">
    <source>
        <dbReference type="ARBA" id="ARBA00023180"/>
    </source>
</evidence>
<feature type="transmembrane region" description="Helical" evidence="17">
    <location>
        <begin position="102"/>
        <end position="120"/>
    </location>
</feature>
<name>A0A553PLN8_TIGCA</name>
<sequence length="654" mass="72718">MNSVCSTSNEHPVKMKVPHLKRLKRLSLGGFSHSGSVFMLNNEDRGSHETLEGIGILEYLTESRGFWKSRTEFIFAGIAYCVGVGNIWRFPQKVLIHGDGLYLIPYLVMLAVLGLPMVYLETTMAQFSKSNLVNVWRCCPILKGVGISMMTMCTLMHTFYPVIVTYGLIYAAYSVSSLLTQADDLPWVACPGDSCGPRAFLNITNQSRAELFWEKSVIMREDLTTWTDLGSFSLPVAVGLVLTWFMVFFSVRNGLESTKKTVFFIVPMTSILLVTLLIRALTLPGASIGLQMLIPSHFEKLADQAIWKDATDQVMFSLGIAYGGIIVLSSYNSFHNSTHQDCVLICLVDTGVSLITTVIMYCVMGTYALETGTTFGETVKKNSGTPFVAFSEALSRMVFPAVWSVLFFTMLFLVGLASSFQTVLANLTTLKECWPSLNHPKVPLTAIACTGLFLLGLPLTTSRGSNLVGVIDFYGVGFPILVLAFIETMGFCYIYGIPNILSDIRMMEGDKAGDSLYYRITWFFLPIYCLVVIVLYIVNWKHPVFEQDQEYPQWTVWFGFSVLFLTFSPTVGWIMWVVGSTLVKGGSLRDTLRPEGTWSPALGRGCCDGCLANYRLRKLDLESLSNMDLCRQRGALCVSLEQTGFDQPNSLPSL</sequence>
<evidence type="ECO:0000256" key="8">
    <source>
        <dbReference type="ARBA" id="ARBA00023053"/>
    </source>
</evidence>
<dbReference type="GO" id="GO:0046872">
    <property type="term" value="F:metal ion binding"/>
    <property type="evidence" value="ECO:0007669"/>
    <property type="project" value="UniProtKB-KW"/>
</dbReference>
<keyword evidence="9" id="KW-0406">Ion transport</keyword>
<comment type="similarity">
    <text evidence="2">Belongs to the sodium:neurotransmitter symporter (SNF) (TC 2.A.22) family.</text>
</comment>
<evidence type="ECO:0000256" key="5">
    <source>
        <dbReference type="ARBA" id="ARBA00022847"/>
    </source>
</evidence>
<keyword evidence="10 17" id="KW-0472">Membrane</keyword>
<keyword evidence="7 17" id="KW-1133">Transmembrane helix</keyword>
<dbReference type="GO" id="GO:0005886">
    <property type="term" value="C:plasma membrane"/>
    <property type="evidence" value="ECO:0007669"/>
    <property type="project" value="TreeGrafter"/>
</dbReference>
<feature type="transmembrane region" description="Helical" evidence="17">
    <location>
        <begin position="558"/>
        <end position="583"/>
    </location>
</feature>
<feature type="transmembrane region" description="Helical" evidence="17">
    <location>
        <begin position="473"/>
        <end position="495"/>
    </location>
</feature>
<comment type="function">
    <text evidence="13">Unusual broad substrate spectrum amino acid:sodium cotransporter that promotes absorption of the D isomers of essential amino acids. Neutral amino acids are the preferred substrates, especially methionine and phenylalanine.</text>
</comment>
<evidence type="ECO:0000256" key="12">
    <source>
        <dbReference type="ARBA" id="ARBA00023201"/>
    </source>
</evidence>
<evidence type="ECO:0000256" key="15">
    <source>
        <dbReference type="PIRSR" id="PIRSR600175-1"/>
    </source>
</evidence>
<protein>
    <recommendedName>
        <fullName evidence="14">Sodium-dependent nutrient amino acid transporter 1</fullName>
    </recommendedName>
</protein>
<dbReference type="EMBL" id="VCGU01000003">
    <property type="protein sequence ID" value="TRY78597.1"/>
    <property type="molecule type" value="Genomic_DNA"/>
</dbReference>
<dbReference type="SUPFAM" id="SSF161070">
    <property type="entry name" value="SNF-like"/>
    <property type="match status" value="1"/>
</dbReference>
<evidence type="ECO:0000256" key="14">
    <source>
        <dbReference type="ARBA" id="ARBA00040215"/>
    </source>
</evidence>
<dbReference type="GO" id="GO:0015179">
    <property type="term" value="F:L-amino acid transmembrane transporter activity"/>
    <property type="evidence" value="ECO:0007669"/>
    <property type="project" value="TreeGrafter"/>
</dbReference>
<keyword evidence="19" id="KW-1185">Reference proteome</keyword>
<evidence type="ECO:0000256" key="6">
    <source>
        <dbReference type="ARBA" id="ARBA00022970"/>
    </source>
</evidence>
<comment type="caution">
    <text evidence="18">The sequence shown here is derived from an EMBL/GenBank/DDBJ whole genome shotgun (WGS) entry which is preliminary data.</text>
</comment>
<dbReference type="InterPro" id="IPR037272">
    <property type="entry name" value="SNS_sf"/>
</dbReference>
<keyword evidence="6" id="KW-0029">Amino-acid transport</keyword>
<feature type="transmembrane region" description="Helical" evidence="17">
    <location>
        <begin position="401"/>
        <end position="430"/>
    </location>
</feature>
<evidence type="ECO:0000256" key="10">
    <source>
        <dbReference type="ARBA" id="ARBA00023136"/>
    </source>
</evidence>
<dbReference type="OrthoDB" id="6581954at2759"/>
<feature type="transmembrane region" description="Helical" evidence="17">
    <location>
        <begin position="229"/>
        <end position="249"/>
    </location>
</feature>
<dbReference type="GO" id="GO:0005283">
    <property type="term" value="F:amino acid:sodium symporter activity"/>
    <property type="evidence" value="ECO:0007669"/>
    <property type="project" value="TreeGrafter"/>
</dbReference>
<gene>
    <name evidence="18" type="ORF">TCAL_06909</name>
</gene>
<dbReference type="Pfam" id="PF00209">
    <property type="entry name" value="SNF"/>
    <property type="match status" value="1"/>
</dbReference>
<organism evidence="18 19">
    <name type="scientific">Tigriopus californicus</name>
    <name type="common">Marine copepod</name>
    <dbReference type="NCBI Taxonomy" id="6832"/>
    <lineage>
        <taxon>Eukaryota</taxon>
        <taxon>Metazoa</taxon>
        <taxon>Ecdysozoa</taxon>
        <taxon>Arthropoda</taxon>
        <taxon>Crustacea</taxon>
        <taxon>Multicrustacea</taxon>
        <taxon>Hexanauplia</taxon>
        <taxon>Copepoda</taxon>
        <taxon>Harpacticoida</taxon>
        <taxon>Harpacticidae</taxon>
        <taxon>Tigriopus</taxon>
    </lineage>
</organism>
<feature type="binding site" evidence="15">
    <location>
        <position position="82"/>
    </location>
    <ligand>
        <name>Na(+)</name>
        <dbReference type="ChEBI" id="CHEBI:29101"/>
        <label>1</label>
    </ligand>
</feature>
<feature type="transmembrane region" description="Helical" evidence="17">
    <location>
        <begin position="73"/>
        <end position="90"/>
    </location>
</feature>
<keyword evidence="12" id="KW-0739">Sodium transport</keyword>
<evidence type="ECO:0000256" key="17">
    <source>
        <dbReference type="SAM" id="Phobius"/>
    </source>
</evidence>
<keyword evidence="4 17" id="KW-0812">Transmembrane</keyword>
<dbReference type="GO" id="GO:0089718">
    <property type="term" value="P:amino acid import across plasma membrane"/>
    <property type="evidence" value="ECO:0007669"/>
    <property type="project" value="TreeGrafter"/>
</dbReference>
<comment type="subcellular location">
    <subcellularLocation>
        <location evidence="1">Membrane</location>
        <topology evidence="1">Multi-pass membrane protein</topology>
    </subcellularLocation>
</comment>
<evidence type="ECO:0000256" key="13">
    <source>
        <dbReference type="ARBA" id="ARBA00037785"/>
    </source>
</evidence>
<evidence type="ECO:0000313" key="19">
    <source>
        <dbReference type="Proteomes" id="UP000318571"/>
    </source>
</evidence>
<dbReference type="PANTHER" id="PTHR11616:SF321">
    <property type="entry name" value="SODIUM-DEPENDENT NUTRIENT AMINO ACID TRANSPORTER 1-RELATED"/>
    <property type="match status" value="1"/>
</dbReference>
<feature type="binding site" evidence="15">
    <location>
        <position position="86"/>
    </location>
    <ligand>
        <name>Na(+)</name>
        <dbReference type="ChEBI" id="CHEBI:29101"/>
        <label>1</label>
    </ligand>
</feature>
<keyword evidence="5" id="KW-0769">Symport</keyword>
<dbReference type="CDD" id="cd10324">
    <property type="entry name" value="SLC6sbd"/>
    <property type="match status" value="1"/>
</dbReference>
<keyword evidence="16" id="KW-1015">Disulfide bond</keyword>
<feature type="transmembrane region" description="Helical" evidence="17">
    <location>
        <begin position="159"/>
        <end position="179"/>
    </location>
</feature>
<accession>A0A553PLN8</accession>
<proteinExistence type="inferred from homology"/>
<reference evidence="18 19" key="1">
    <citation type="journal article" date="2018" name="Nat. Ecol. Evol.">
        <title>Genomic signatures of mitonuclear coevolution across populations of Tigriopus californicus.</title>
        <authorList>
            <person name="Barreto F.S."/>
            <person name="Watson E.T."/>
            <person name="Lima T.G."/>
            <person name="Willett C.S."/>
            <person name="Edmands S."/>
            <person name="Li W."/>
            <person name="Burton R.S."/>
        </authorList>
    </citation>
    <scope>NUCLEOTIDE SEQUENCE [LARGE SCALE GENOMIC DNA]</scope>
    <source>
        <strain evidence="18 19">San Diego</strain>
    </source>
</reference>
<dbReference type="InterPro" id="IPR000175">
    <property type="entry name" value="Na/ntran_symport"/>
</dbReference>
<feature type="transmembrane region" description="Helical" evidence="17">
    <location>
        <begin position="516"/>
        <end position="538"/>
    </location>
</feature>
<feature type="transmembrane region" description="Helical" evidence="17">
    <location>
        <begin position="343"/>
        <end position="369"/>
    </location>
</feature>
<dbReference type="Proteomes" id="UP000318571">
    <property type="component" value="Chromosome 11"/>
</dbReference>
<evidence type="ECO:0000256" key="4">
    <source>
        <dbReference type="ARBA" id="ARBA00022692"/>
    </source>
</evidence>
<dbReference type="PROSITE" id="PS50267">
    <property type="entry name" value="NA_NEUROTRAN_SYMP_3"/>
    <property type="match status" value="1"/>
</dbReference>
<evidence type="ECO:0000256" key="1">
    <source>
        <dbReference type="ARBA" id="ARBA00004141"/>
    </source>
</evidence>
<keyword evidence="8 15" id="KW-0915">Sodium</keyword>
<keyword evidence="3" id="KW-0813">Transport</keyword>
<feature type="transmembrane region" description="Helical" evidence="17">
    <location>
        <begin position="314"/>
        <end position="331"/>
    </location>
</feature>
<evidence type="ECO:0000256" key="16">
    <source>
        <dbReference type="PIRSR" id="PIRSR600175-2"/>
    </source>
</evidence>
<dbReference type="PRINTS" id="PR00176">
    <property type="entry name" value="NANEUSMPORT"/>
</dbReference>
<dbReference type="AlphaFoldDB" id="A0A553PLN8"/>
<evidence type="ECO:0000313" key="18">
    <source>
        <dbReference type="EMBL" id="TRY78597.1"/>
    </source>
</evidence>